<sequence length="129" mass="14559">MQSDKRESKLIDGEKYEKEIEKIHCRQNSFGVIGEKNENNDSDILNENDELDTLNGKFPPQIIAKAILSKSGFDYSFLSYISDDDAIENLIVFSFLSNIVDDLPPIRKKKTISNHSITLGVGQCTYGKL</sequence>
<evidence type="ECO:0000313" key="1">
    <source>
        <dbReference type="EMBL" id="KAK8885559.1"/>
    </source>
</evidence>
<reference evidence="1 2" key="1">
    <citation type="submission" date="2024-04" db="EMBL/GenBank/DDBJ databases">
        <title>Tritrichomonas musculus Genome.</title>
        <authorList>
            <person name="Alves-Ferreira E."/>
            <person name="Grigg M."/>
            <person name="Lorenzi H."/>
            <person name="Galac M."/>
        </authorList>
    </citation>
    <scope>NUCLEOTIDE SEQUENCE [LARGE SCALE GENOMIC DNA]</scope>
    <source>
        <strain evidence="1 2">EAF2021</strain>
    </source>
</reference>
<comment type="caution">
    <text evidence="1">The sequence shown here is derived from an EMBL/GenBank/DDBJ whole genome shotgun (WGS) entry which is preliminary data.</text>
</comment>
<evidence type="ECO:0000313" key="2">
    <source>
        <dbReference type="Proteomes" id="UP001470230"/>
    </source>
</evidence>
<accession>A0ABR2K3A4</accession>
<dbReference type="EMBL" id="JAPFFF010000007">
    <property type="protein sequence ID" value="KAK8885559.1"/>
    <property type="molecule type" value="Genomic_DNA"/>
</dbReference>
<proteinExistence type="predicted"/>
<name>A0ABR2K3A4_9EUKA</name>
<protein>
    <submittedName>
        <fullName evidence="1">Uncharacterized protein</fullName>
    </submittedName>
</protein>
<organism evidence="1 2">
    <name type="scientific">Tritrichomonas musculus</name>
    <dbReference type="NCBI Taxonomy" id="1915356"/>
    <lineage>
        <taxon>Eukaryota</taxon>
        <taxon>Metamonada</taxon>
        <taxon>Parabasalia</taxon>
        <taxon>Tritrichomonadida</taxon>
        <taxon>Tritrichomonadidae</taxon>
        <taxon>Tritrichomonas</taxon>
    </lineage>
</organism>
<dbReference type="Proteomes" id="UP001470230">
    <property type="component" value="Unassembled WGS sequence"/>
</dbReference>
<keyword evidence="2" id="KW-1185">Reference proteome</keyword>
<gene>
    <name evidence="1" type="ORF">M9Y10_041009</name>
</gene>